<dbReference type="SUPFAM" id="SSF48239">
    <property type="entry name" value="Terpenoid cyclases/Protein prenyltransferases"/>
    <property type="match status" value="1"/>
</dbReference>
<evidence type="ECO:0000313" key="2">
    <source>
        <dbReference type="EMBL" id="CAL0323423.1"/>
    </source>
</evidence>
<dbReference type="Proteomes" id="UP001497480">
    <property type="component" value="Unassembled WGS sequence"/>
</dbReference>
<dbReference type="InterPro" id="IPR008949">
    <property type="entry name" value="Isoprenoid_synthase_dom_sf"/>
</dbReference>
<dbReference type="InterPro" id="IPR008930">
    <property type="entry name" value="Terpenoid_cyclase/PrenylTrfase"/>
</dbReference>
<sequence>MSFPSSTLNCFSLVDKYDNLHRQIADYHPTIWKDFFLQYASDSKELDLGSPYIETLKKEVRVMLFLTTEEPLTKMDLIDSICVWD</sequence>
<reference evidence="2 3" key="1">
    <citation type="submission" date="2024-03" db="EMBL/GenBank/DDBJ databases">
        <authorList>
            <person name="Martinez-Hernandez J."/>
        </authorList>
    </citation>
    <scope>NUCLEOTIDE SEQUENCE [LARGE SCALE GENOMIC DNA]</scope>
</reference>
<dbReference type="AlphaFoldDB" id="A0AAV1XQ41"/>
<gene>
    <name evidence="2" type="ORF">LLUT_LOCUS24483</name>
</gene>
<proteinExistence type="predicted"/>
<dbReference type="Gene3D" id="1.10.600.10">
    <property type="entry name" value="Farnesyl Diphosphate Synthase"/>
    <property type="match status" value="1"/>
</dbReference>
<dbReference type="EMBL" id="CAXHTB010000017">
    <property type="protein sequence ID" value="CAL0323423.1"/>
    <property type="molecule type" value="Genomic_DNA"/>
</dbReference>
<comment type="cofactor">
    <cofactor evidence="1">
        <name>Mg(2+)</name>
        <dbReference type="ChEBI" id="CHEBI:18420"/>
    </cofactor>
</comment>
<protein>
    <submittedName>
        <fullName evidence="2">Uncharacterized protein</fullName>
    </submittedName>
</protein>
<accession>A0AAV1XQ41</accession>
<evidence type="ECO:0000256" key="1">
    <source>
        <dbReference type="ARBA" id="ARBA00001946"/>
    </source>
</evidence>
<comment type="caution">
    <text evidence="2">The sequence shown here is derived from an EMBL/GenBank/DDBJ whole genome shotgun (WGS) entry which is preliminary data.</text>
</comment>
<organism evidence="2 3">
    <name type="scientific">Lupinus luteus</name>
    <name type="common">European yellow lupine</name>
    <dbReference type="NCBI Taxonomy" id="3873"/>
    <lineage>
        <taxon>Eukaryota</taxon>
        <taxon>Viridiplantae</taxon>
        <taxon>Streptophyta</taxon>
        <taxon>Embryophyta</taxon>
        <taxon>Tracheophyta</taxon>
        <taxon>Spermatophyta</taxon>
        <taxon>Magnoliopsida</taxon>
        <taxon>eudicotyledons</taxon>
        <taxon>Gunneridae</taxon>
        <taxon>Pentapetalae</taxon>
        <taxon>rosids</taxon>
        <taxon>fabids</taxon>
        <taxon>Fabales</taxon>
        <taxon>Fabaceae</taxon>
        <taxon>Papilionoideae</taxon>
        <taxon>50 kb inversion clade</taxon>
        <taxon>genistoids sensu lato</taxon>
        <taxon>core genistoids</taxon>
        <taxon>Genisteae</taxon>
        <taxon>Lupinus</taxon>
    </lineage>
</organism>
<evidence type="ECO:0000313" key="3">
    <source>
        <dbReference type="Proteomes" id="UP001497480"/>
    </source>
</evidence>
<keyword evidence="3" id="KW-1185">Reference proteome</keyword>
<name>A0AAV1XQ41_LUPLU</name>